<comment type="similarity">
    <text evidence="10">Belongs to the glycosyltransferase 22 family. PIGZ subfamily.</text>
</comment>
<keyword evidence="8 11" id="KW-1133">Transmembrane helix</keyword>
<feature type="chain" id="PRO_5019196668" description="Mannosyltransferase" evidence="12">
    <location>
        <begin position="23"/>
        <end position="533"/>
    </location>
</feature>
<organism evidence="13 14">
    <name type="scientific">Leptotrombidium deliense</name>
    <dbReference type="NCBI Taxonomy" id="299467"/>
    <lineage>
        <taxon>Eukaryota</taxon>
        <taxon>Metazoa</taxon>
        <taxon>Ecdysozoa</taxon>
        <taxon>Arthropoda</taxon>
        <taxon>Chelicerata</taxon>
        <taxon>Arachnida</taxon>
        <taxon>Acari</taxon>
        <taxon>Acariformes</taxon>
        <taxon>Trombidiformes</taxon>
        <taxon>Prostigmata</taxon>
        <taxon>Anystina</taxon>
        <taxon>Parasitengona</taxon>
        <taxon>Trombiculoidea</taxon>
        <taxon>Trombiculidae</taxon>
        <taxon>Leptotrombidium</taxon>
    </lineage>
</organism>
<keyword evidence="12" id="KW-0732">Signal</keyword>
<dbReference type="EC" id="2.4.1.-" evidence="11"/>
<dbReference type="EMBL" id="NCKV01003252">
    <property type="protein sequence ID" value="RWS25910.1"/>
    <property type="molecule type" value="Genomic_DNA"/>
</dbReference>
<keyword evidence="7 11" id="KW-0256">Endoplasmic reticulum</keyword>
<evidence type="ECO:0000313" key="14">
    <source>
        <dbReference type="Proteomes" id="UP000288716"/>
    </source>
</evidence>
<name>A0A443SEG5_9ACAR</name>
<dbReference type="GO" id="GO:0006506">
    <property type="term" value="P:GPI anchor biosynthetic process"/>
    <property type="evidence" value="ECO:0007669"/>
    <property type="project" value="UniProtKB-KW"/>
</dbReference>
<dbReference type="GO" id="GO:0000026">
    <property type="term" value="F:alpha-1,2-mannosyltransferase activity"/>
    <property type="evidence" value="ECO:0007669"/>
    <property type="project" value="TreeGrafter"/>
</dbReference>
<evidence type="ECO:0000256" key="10">
    <source>
        <dbReference type="ARBA" id="ARBA00038466"/>
    </source>
</evidence>
<proteinExistence type="inferred from homology"/>
<dbReference type="OrthoDB" id="10066429at2759"/>
<keyword evidence="14" id="KW-1185">Reference proteome</keyword>
<sequence>MFARRDYLLIAVYALRILLCLAPEHGYIQPDEFFQFTEPIAERLLGVKAYIPWEFSEAHPIRSVFLPLLIAGSSFKAIAATNLASSWLLLVIPRLVITLLSFVSDYCLYQICNLLDKHAARNAQIVFATSYLVLTYCTHTFTNSIELVLLSLLLLFTAKCVKSGKTQHSSAIATITCIGLFNRATFICFAVVPIIFWILSDGKKLAVLKVLRILITLLPAFTTTAFTFVFVDTLYYSRISLTDLNEYQELLKRIVITPLNFIMYNTKHSNLEKHGLHPFYQHSVVNVPLAFTVLGILAYKETIGVLWCTVMRKKTKEFSSEIRRLMLLTFIISLSLLSFIPHQEPRFLIPCLLPLCFLFGKKVYESKIHFFLWIVSNCVLVLIYGFVHQAGVTKALFEVRQQFDNHAGQRMDVIFSRMYLPPQHLLHISQKNENLHIHDLSIQEFPEAVYNKLKQLNETITENIYVVIPSCLTIRLETVFHNLNIHNFKLEKQIFPHFTFEDLQASFELLMLKQRSPFASAFSMNIFNVKMRD</sequence>
<dbReference type="PANTHER" id="PTHR22760">
    <property type="entry name" value="GLYCOSYLTRANSFERASE"/>
    <property type="match status" value="1"/>
</dbReference>
<comment type="caution">
    <text evidence="13">The sequence shown here is derived from an EMBL/GenBank/DDBJ whole genome shotgun (WGS) entry which is preliminary data.</text>
</comment>
<feature type="transmembrane region" description="Helical" evidence="11">
    <location>
        <begin position="87"/>
        <end position="109"/>
    </location>
</feature>
<dbReference type="Proteomes" id="UP000288716">
    <property type="component" value="Unassembled WGS sequence"/>
</dbReference>
<feature type="transmembrane region" description="Helical" evidence="11">
    <location>
        <begin position="322"/>
        <end position="341"/>
    </location>
</feature>
<evidence type="ECO:0000256" key="2">
    <source>
        <dbReference type="ARBA" id="ARBA00004687"/>
    </source>
</evidence>
<evidence type="ECO:0000256" key="6">
    <source>
        <dbReference type="ARBA" id="ARBA00022692"/>
    </source>
</evidence>
<feature type="transmembrane region" description="Helical" evidence="11">
    <location>
        <begin position="289"/>
        <end position="310"/>
    </location>
</feature>
<keyword evidence="6 11" id="KW-0812">Transmembrane</keyword>
<feature type="signal peptide" evidence="12">
    <location>
        <begin position="1"/>
        <end position="22"/>
    </location>
</feature>
<dbReference type="PANTHER" id="PTHR22760:SF3">
    <property type="entry name" value="GPI MANNOSYLTRANSFERASE 4"/>
    <property type="match status" value="1"/>
</dbReference>
<dbReference type="STRING" id="299467.A0A443SEG5"/>
<evidence type="ECO:0000256" key="8">
    <source>
        <dbReference type="ARBA" id="ARBA00022989"/>
    </source>
</evidence>
<gene>
    <name evidence="13" type="ORF">B4U80_09811</name>
</gene>
<evidence type="ECO:0000256" key="4">
    <source>
        <dbReference type="ARBA" id="ARBA00022676"/>
    </source>
</evidence>
<accession>A0A443SEG5</accession>
<comment type="pathway">
    <text evidence="2">Glycolipid biosynthesis; glycosylphosphatidylinositol-anchor biosynthesis.</text>
</comment>
<feature type="transmembrane region" description="Helical" evidence="11">
    <location>
        <begin position="170"/>
        <end position="199"/>
    </location>
</feature>
<dbReference type="GO" id="GO:0005789">
    <property type="term" value="C:endoplasmic reticulum membrane"/>
    <property type="evidence" value="ECO:0007669"/>
    <property type="project" value="UniProtKB-SubCell"/>
</dbReference>
<comment type="subcellular location">
    <subcellularLocation>
        <location evidence="1 11">Endoplasmic reticulum membrane</location>
        <topology evidence="1 11">Multi-pass membrane protein</topology>
    </subcellularLocation>
</comment>
<reference evidence="13 14" key="1">
    <citation type="journal article" date="2018" name="Gigascience">
        <title>Genomes of trombidid mites reveal novel predicted allergens and laterally-transferred genes associated with secondary metabolism.</title>
        <authorList>
            <person name="Dong X."/>
            <person name="Chaisiri K."/>
            <person name="Xia D."/>
            <person name="Armstrong S.D."/>
            <person name="Fang Y."/>
            <person name="Donnelly M.J."/>
            <person name="Kadowaki T."/>
            <person name="McGarry J.W."/>
            <person name="Darby A.C."/>
            <person name="Makepeace B.L."/>
        </authorList>
    </citation>
    <scope>NUCLEOTIDE SEQUENCE [LARGE SCALE GENOMIC DNA]</scope>
    <source>
        <strain evidence="13">UoL-UT</strain>
    </source>
</reference>
<feature type="transmembrane region" description="Helical" evidence="11">
    <location>
        <begin position="370"/>
        <end position="387"/>
    </location>
</feature>
<feature type="transmembrane region" description="Helical" evidence="11">
    <location>
        <begin position="130"/>
        <end position="158"/>
    </location>
</feature>
<dbReference type="InterPro" id="IPR005599">
    <property type="entry name" value="GPI_mannosylTrfase"/>
</dbReference>
<evidence type="ECO:0000256" key="9">
    <source>
        <dbReference type="ARBA" id="ARBA00023136"/>
    </source>
</evidence>
<evidence type="ECO:0000256" key="5">
    <source>
        <dbReference type="ARBA" id="ARBA00022679"/>
    </source>
</evidence>
<dbReference type="VEuPathDB" id="VectorBase:LDEU006129"/>
<evidence type="ECO:0000313" key="13">
    <source>
        <dbReference type="EMBL" id="RWS25910.1"/>
    </source>
</evidence>
<feature type="transmembrane region" description="Helical" evidence="11">
    <location>
        <begin position="211"/>
        <end position="231"/>
    </location>
</feature>
<evidence type="ECO:0000256" key="1">
    <source>
        <dbReference type="ARBA" id="ARBA00004477"/>
    </source>
</evidence>
<dbReference type="Pfam" id="PF03901">
    <property type="entry name" value="Glyco_transf_22"/>
    <property type="match status" value="1"/>
</dbReference>
<keyword evidence="4 11" id="KW-0328">Glycosyltransferase</keyword>
<evidence type="ECO:0000256" key="12">
    <source>
        <dbReference type="SAM" id="SignalP"/>
    </source>
</evidence>
<keyword evidence="9 11" id="KW-0472">Membrane</keyword>
<keyword evidence="3" id="KW-0337">GPI-anchor biosynthesis</keyword>
<protein>
    <recommendedName>
        <fullName evidence="11">Mannosyltransferase</fullName>
        <ecNumber evidence="11">2.4.1.-</ecNumber>
    </recommendedName>
</protein>
<evidence type="ECO:0000256" key="11">
    <source>
        <dbReference type="RuleBase" id="RU363075"/>
    </source>
</evidence>
<dbReference type="AlphaFoldDB" id="A0A443SEG5"/>
<keyword evidence="5 13" id="KW-0808">Transferase</keyword>
<evidence type="ECO:0000256" key="7">
    <source>
        <dbReference type="ARBA" id="ARBA00022824"/>
    </source>
</evidence>
<evidence type="ECO:0000256" key="3">
    <source>
        <dbReference type="ARBA" id="ARBA00022502"/>
    </source>
</evidence>